<protein>
    <submittedName>
        <fullName evidence="1">Uncharacterized protein</fullName>
    </submittedName>
</protein>
<proteinExistence type="predicted"/>
<gene>
    <name evidence="1" type="ORF">BKA67DRAFT_659868</name>
</gene>
<evidence type="ECO:0000313" key="1">
    <source>
        <dbReference type="EMBL" id="KAH6653234.1"/>
    </source>
</evidence>
<dbReference type="GeneID" id="70136418"/>
<accession>A0A9P8UJG9</accession>
<dbReference type="RefSeq" id="XP_045957511.1">
    <property type="nucleotide sequence ID" value="XM_046107527.1"/>
</dbReference>
<reference evidence="1" key="1">
    <citation type="journal article" date="2021" name="Nat. Commun.">
        <title>Genetic determinants of endophytism in the Arabidopsis root mycobiome.</title>
        <authorList>
            <person name="Mesny F."/>
            <person name="Miyauchi S."/>
            <person name="Thiergart T."/>
            <person name="Pickel B."/>
            <person name="Atanasova L."/>
            <person name="Karlsson M."/>
            <person name="Huettel B."/>
            <person name="Barry K.W."/>
            <person name="Haridas S."/>
            <person name="Chen C."/>
            <person name="Bauer D."/>
            <person name="Andreopoulos W."/>
            <person name="Pangilinan J."/>
            <person name="LaButti K."/>
            <person name="Riley R."/>
            <person name="Lipzen A."/>
            <person name="Clum A."/>
            <person name="Drula E."/>
            <person name="Henrissat B."/>
            <person name="Kohler A."/>
            <person name="Grigoriev I.V."/>
            <person name="Martin F.M."/>
            <person name="Hacquard S."/>
        </authorList>
    </citation>
    <scope>NUCLEOTIDE SEQUENCE</scope>
    <source>
        <strain evidence="1">MPI-SDFR-AT-0073</strain>
    </source>
</reference>
<comment type="caution">
    <text evidence="1">The sequence shown here is derived from an EMBL/GenBank/DDBJ whole genome shotgun (WGS) entry which is preliminary data.</text>
</comment>
<sequence length="350" mass="39032">MPLTGHVDIVTDQDNKVWTYKVPTKFQQTSLITIDIVFGNGAIVLPPRFPLPAFKQGSQTRIPRKPSYVEIIVPVTNPLHAEPLSDFIYPVILGPDSLPTVLNGWHQNLSALITLDVEEREKRAGPMGISSLGMTANQQLDMKESIFTIFMLSSNLHGGQTGVFMLQHPDLGCVINLAPTLDMVKAGELTYFPLVLRKLDFCALNINDEELRVWRCLIPAFIERCRTWSHKAKCEYKKIGATIPLSQITGEQFILYLRKCKATGRPPAPARLGRGAKYMVRGASNLTFSVPFVEGIMDTSALGKDSKLEYLMLRDRCRSCGRKEGANGKGLKACSRRKGRFVLLRGLQED</sequence>
<dbReference type="AlphaFoldDB" id="A0A9P8UJG9"/>
<name>A0A9P8UJG9_9PEZI</name>
<evidence type="ECO:0000313" key="2">
    <source>
        <dbReference type="Proteomes" id="UP000758603"/>
    </source>
</evidence>
<dbReference type="Proteomes" id="UP000758603">
    <property type="component" value="Unassembled WGS sequence"/>
</dbReference>
<organism evidence="1 2">
    <name type="scientific">Truncatella angustata</name>
    <dbReference type="NCBI Taxonomy" id="152316"/>
    <lineage>
        <taxon>Eukaryota</taxon>
        <taxon>Fungi</taxon>
        <taxon>Dikarya</taxon>
        <taxon>Ascomycota</taxon>
        <taxon>Pezizomycotina</taxon>
        <taxon>Sordariomycetes</taxon>
        <taxon>Xylariomycetidae</taxon>
        <taxon>Amphisphaeriales</taxon>
        <taxon>Sporocadaceae</taxon>
        <taxon>Truncatella</taxon>
    </lineage>
</organism>
<keyword evidence="2" id="KW-1185">Reference proteome</keyword>
<dbReference type="EMBL" id="JAGPXC010000005">
    <property type="protein sequence ID" value="KAH6653234.1"/>
    <property type="molecule type" value="Genomic_DNA"/>
</dbReference>
<dbReference type="OrthoDB" id="432970at2759"/>